<dbReference type="PANTHER" id="PTHR43386:SF1">
    <property type="entry name" value="D,D-DIPEPTIDE TRANSPORT SYSTEM PERMEASE PROTEIN DDPC-RELATED"/>
    <property type="match status" value="1"/>
</dbReference>
<accession>A0ABV9S5U4</accession>
<feature type="transmembrane region" description="Helical" evidence="7">
    <location>
        <begin position="109"/>
        <end position="132"/>
    </location>
</feature>
<dbReference type="InterPro" id="IPR000515">
    <property type="entry name" value="MetI-like"/>
</dbReference>
<dbReference type="InterPro" id="IPR035906">
    <property type="entry name" value="MetI-like_sf"/>
</dbReference>
<comment type="similarity">
    <text evidence="7">Belongs to the binding-protein-dependent transport system permease family.</text>
</comment>
<dbReference type="Gene3D" id="1.10.3720.10">
    <property type="entry name" value="MetI-like"/>
    <property type="match status" value="1"/>
</dbReference>
<evidence type="ECO:0000256" key="5">
    <source>
        <dbReference type="ARBA" id="ARBA00022989"/>
    </source>
</evidence>
<dbReference type="EMBL" id="JBHSIS010000017">
    <property type="protein sequence ID" value="MFC4857062.1"/>
    <property type="molecule type" value="Genomic_DNA"/>
</dbReference>
<keyword evidence="6 7" id="KW-0472">Membrane</keyword>
<keyword evidence="2 7" id="KW-0813">Transport</keyword>
<dbReference type="SUPFAM" id="SSF161098">
    <property type="entry name" value="MetI-like"/>
    <property type="match status" value="1"/>
</dbReference>
<feature type="domain" description="ABC transmembrane type-1" evidence="8">
    <location>
        <begin position="74"/>
        <end position="266"/>
    </location>
</feature>
<evidence type="ECO:0000256" key="4">
    <source>
        <dbReference type="ARBA" id="ARBA00022692"/>
    </source>
</evidence>
<dbReference type="RefSeq" id="WP_378059054.1">
    <property type="nucleotide sequence ID" value="NZ_JBHSIS010000017.1"/>
</dbReference>
<dbReference type="InterPro" id="IPR050366">
    <property type="entry name" value="BP-dependent_transpt_permease"/>
</dbReference>
<feature type="transmembrane region" description="Helical" evidence="7">
    <location>
        <begin position="244"/>
        <end position="269"/>
    </location>
</feature>
<evidence type="ECO:0000256" key="6">
    <source>
        <dbReference type="ARBA" id="ARBA00023136"/>
    </source>
</evidence>
<feature type="transmembrane region" description="Helical" evidence="7">
    <location>
        <begin position="183"/>
        <end position="205"/>
    </location>
</feature>
<evidence type="ECO:0000256" key="2">
    <source>
        <dbReference type="ARBA" id="ARBA00022448"/>
    </source>
</evidence>
<gene>
    <name evidence="9" type="ORF">ACFPCV_26495</name>
</gene>
<dbReference type="PANTHER" id="PTHR43386">
    <property type="entry name" value="OLIGOPEPTIDE TRANSPORT SYSTEM PERMEASE PROTEIN APPC"/>
    <property type="match status" value="1"/>
</dbReference>
<dbReference type="Pfam" id="PF00528">
    <property type="entry name" value="BPD_transp_1"/>
    <property type="match status" value="1"/>
</dbReference>
<evidence type="ECO:0000256" key="7">
    <source>
        <dbReference type="RuleBase" id="RU363032"/>
    </source>
</evidence>
<sequence length="299" mass="31391">MTMFLRGWKVRVGLTVLGFFTFLAVFGPWLTEHVVGIDPRANDITAIAAPPGGDHLLGTTQFGQDVLAQVIAGARGSLFVGVLAAAIGTALAILVGVTSGYFGGTVDNVLNLLTNIVLVLPGLPLLLIIAGYLQGTGLWVIALVIGLLGWPGGARTLRAQSLSIANRDFLVAMRMLGEKRRRLVFFEVLPHLSGLIASMFLHAMIGGIMAEAGLAFLGITDSSAVSWGTMIQAAQQQSAVLRGLWWWFVPPGLCIALIGTAAALVNFGVDELANPKLRAATRSATRRARVAARAAGGEA</sequence>
<protein>
    <submittedName>
        <fullName evidence="9">ABC transporter permease</fullName>
    </submittedName>
</protein>
<reference evidence="10" key="1">
    <citation type="journal article" date="2019" name="Int. J. Syst. Evol. Microbiol.">
        <title>The Global Catalogue of Microorganisms (GCM) 10K type strain sequencing project: providing services to taxonomists for standard genome sequencing and annotation.</title>
        <authorList>
            <consortium name="The Broad Institute Genomics Platform"/>
            <consortium name="The Broad Institute Genome Sequencing Center for Infectious Disease"/>
            <person name="Wu L."/>
            <person name="Ma J."/>
        </authorList>
    </citation>
    <scope>NUCLEOTIDE SEQUENCE [LARGE SCALE GENOMIC DNA]</scope>
    <source>
        <strain evidence="10">ZS-22-S1</strain>
    </source>
</reference>
<evidence type="ECO:0000313" key="9">
    <source>
        <dbReference type="EMBL" id="MFC4857062.1"/>
    </source>
</evidence>
<feature type="transmembrane region" description="Helical" evidence="7">
    <location>
        <begin position="12"/>
        <end position="30"/>
    </location>
</feature>
<feature type="transmembrane region" description="Helical" evidence="7">
    <location>
        <begin position="138"/>
        <end position="157"/>
    </location>
</feature>
<keyword evidence="3" id="KW-1003">Cell membrane</keyword>
<name>A0ABV9S5U4_9PSEU</name>
<evidence type="ECO:0000256" key="1">
    <source>
        <dbReference type="ARBA" id="ARBA00004651"/>
    </source>
</evidence>
<dbReference type="Proteomes" id="UP001595859">
    <property type="component" value="Unassembled WGS sequence"/>
</dbReference>
<evidence type="ECO:0000313" key="10">
    <source>
        <dbReference type="Proteomes" id="UP001595859"/>
    </source>
</evidence>
<keyword evidence="5 7" id="KW-1133">Transmembrane helix</keyword>
<proteinExistence type="inferred from homology"/>
<feature type="transmembrane region" description="Helical" evidence="7">
    <location>
        <begin position="78"/>
        <end position="102"/>
    </location>
</feature>
<keyword evidence="4 7" id="KW-0812">Transmembrane</keyword>
<evidence type="ECO:0000259" key="8">
    <source>
        <dbReference type="PROSITE" id="PS50928"/>
    </source>
</evidence>
<evidence type="ECO:0000256" key="3">
    <source>
        <dbReference type="ARBA" id="ARBA00022475"/>
    </source>
</evidence>
<dbReference type="PROSITE" id="PS50928">
    <property type="entry name" value="ABC_TM1"/>
    <property type="match status" value="1"/>
</dbReference>
<comment type="caution">
    <text evidence="9">The sequence shown here is derived from an EMBL/GenBank/DDBJ whole genome shotgun (WGS) entry which is preliminary data.</text>
</comment>
<keyword evidence="10" id="KW-1185">Reference proteome</keyword>
<comment type="subcellular location">
    <subcellularLocation>
        <location evidence="1 7">Cell membrane</location>
        <topology evidence="1 7">Multi-pass membrane protein</topology>
    </subcellularLocation>
</comment>
<dbReference type="CDD" id="cd06261">
    <property type="entry name" value="TM_PBP2"/>
    <property type="match status" value="1"/>
</dbReference>
<organism evidence="9 10">
    <name type="scientific">Actinophytocola glycyrrhizae</name>
    <dbReference type="NCBI Taxonomy" id="2044873"/>
    <lineage>
        <taxon>Bacteria</taxon>
        <taxon>Bacillati</taxon>
        <taxon>Actinomycetota</taxon>
        <taxon>Actinomycetes</taxon>
        <taxon>Pseudonocardiales</taxon>
        <taxon>Pseudonocardiaceae</taxon>
    </lineage>
</organism>